<gene>
    <name evidence="1" type="ORF">BSOLF_1207</name>
</gene>
<evidence type="ECO:0000313" key="2">
    <source>
        <dbReference type="Proteomes" id="UP000244338"/>
    </source>
</evidence>
<comment type="caution">
    <text evidence="1">The sequence shown here is derived from an EMBL/GenBank/DDBJ whole genome shotgun (WGS) entry which is preliminary data.</text>
</comment>
<dbReference type="SUPFAM" id="SSF101697">
    <property type="entry name" value="Hypothetical protein YfhH"/>
    <property type="match status" value="1"/>
</dbReference>
<dbReference type="EMBL" id="PEBX01000004">
    <property type="protein sequence ID" value="PTQ57663.1"/>
    <property type="molecule type" value="Genomic_DNA"/>
</dbReference>
<dbReference type="AlphaFoldDB" id="A0A2R6Y4T6"/>
<protein>
    <recommendedName>
        <fullName evidence="3">Transcription regulator</fullName>
    </recommendedName>
</protein>
<organism evidence="1 2">
    <name type="scientific">Candidatus Carbonibacillus altaicus</name>
    <dbReference type="NCBI Taxonomy" id="2163959"/>
    <lineage>
        <taxon>Bacteria</taxon>
        <taxon>Bacillati</taxon>
        <taxon>Bacillota</taxon>
        <taxon>Bacilli</taxon>
        <taxon>Bacillales</taxon>
        <taxon>Candidatus Carbonibacillus</taxon>
    </lineage>
</organism>
<evidence type="ECO:0000313" key="1">
    <source>
        <dbReference type="EMBL" id="PTQ57663.1"/>
    </source>
</evidence>
<sequence length="119" mass="13395">MTMHYRDMDKEQLEDTLDHLTREIDALSRAKGTAAVQSELAILRKKWYVVRSYLIGPETITIGATYRVDGEEGLFSVSRIEGIMAWGRWLGQDTADPGQEVAFPIGQLLSPRATRSPRS</sequence>
<dbReference type="Gene3D" id="1.10.287.880">
    <property type="entry name" value="Hypothetical protein YfhH domain"/>
    <property type="match status" value="1"/>
</dbReference>
<proteinExistence type="predicted"/>
<dbReference type="Proteomes" id="UP000244338">
    <property type="component" value="Unassembled WGS sequence"/>
</dbReference>
<dbReference type="InterPro" id="IPR014938">
    <property type="entry name" value="YfhH-like"/>
</dbReference>
<name>A0A2R6Y4T6_9BACL</name>
<dbReference type="Pfam" id="PF08838">
    <property type="entry name" value="DUF1811"/>
    <property type="match status" value="1"/>
</dbReference>
<reference evidence="2" key="1">
    <citation type="journal article" date="2018" name="Sci. Rep.">
        <title>Lignite coal burning seam in the remote Altai Mountains harbors a hydrogen-driven thermophilic microbial community.</title>
        <authorList>
            <person name="Kadnikov V.V."/>
            <person name="Mardanov A.V."/>
            <person name="Ivasenko D.A."/>
            <person name="Antsiferov D.V."/>
            <person name="Beletsky A.V."/>
            <person name="Karnachuk O.V."/>
            <person name="Ravin N.V."/>
        </authorList>
    </citation>
    <scope>NUCLEOTIDE SEQUENCE [LARGE SCALE GENOMIC DNA]</scope>
</reference>
<dbReference type="InterPro" id="IPR036289">
    <property type="entry name" value="YfhH"/>
</dbReference>
<dbReference type="Gene3D" id="2.30.30.340">
    <property type="entry name" value="Hypothetical protein YfhH like domains"/>
    <property type="match status" value="1"/>
</dbReference>
<evidence type="ECO:0008006" key="3">
    <source>
        <dbReference type="Google" id="ProtNLM"/>
    </source>
</evidence>
<accession>A0A2R6Y4T6</accession>